<reference evidence="3" key="1">
    <citation type="submission" date="2016-11" db="EMBL/GenBank/DDBJ databases">
        <authorList>
            <person name="Varghese N."/>
            <person name="Submissions S."/>
        </authorList>
    </citation>
    <scope>NUCLEOTIDE SEQUENCE [LARGE SCALE GENOMIC DNA]</scope>
    <source>
        <strain evidence="3">YR203</strain>
    </source>
</reference>
<evidence type="ECO:0000313" key="2">
    <source>
        <dbReference type="EMBL" id="SHE79175.1"/>
    </source>
</evidence>
<gene>
    <name evidence="2" type="ORF">SAMN02787073_1136</name>
</gene>
<protein>
    <submittedName>
        <fullName evidence="2">Uncharacterized protein</fullName>
    </submittedName>
</protein>
<evidence type="ECO:0000256" key="1">
    <source>
        <dbReference type="SAM" id="MobiDB-lite"/>
    </source>
</evidence>
<name>A0A1M4WDB5_9FLAO</name>
<dbReference type="Proteomes" id="UP000184108">
    <property type="component" value="Unassembled WGS sequence"/>
</dbReference>
<feature type="region of interest" description="Disordered" evidence="1">
    <location>
        <begin position="1"/>
        <end position="24"/>
    </location>
</feature>
<dbReference type="RefSeq" id="WP_165571942.1">
    <property type="nucleotide sequence ID" value="NZ_FQVE01000001.1"/>
</dbReference>
<dbReference type="EMBL" id="FQVE01000001">
    <property type="protein sequence ID" value="SHE79175.1"/>
    <property type="molecule type" value="Genomic_DNA"/>
</dbReference>
<evidence type="ECO:0000313" key="3">
    <source>
        <dbReference type="Proteomes" id="UP000184108"/>
    </source>
</evidence>
<accession>A0A1M4WDB5</accession>
<dbReference type="AlphaFoldDB" id="A0A1M4WDB5"/>
<sequence>MNKKNPVLKNAQKLGREQQKSVMGGAIPPGNRRCCEWDEVTGKCYIWTCDRCMCP</sequence>
<proteinExistence type="predicted"/>
<organism evidence="2 3">
    <name type="scientific">Chryseobacterium vrystaatense</name>
    <dbReference type="NCBI Taxonomy" id="307480"/>
    <lineage>
        <taxon>Bacteria</taxon>
        <taxon>Pseudomonadati</taxon>
        <taxon>Bacteroidota</taxon>
        <taxon>Flavobacteriia</taxon>
        <taxon>Flavobacteriales</taxon>
        <taxon>Weeksellaceae</taxon>
        <taxon>Chryseobacterium group</taxon>
        <taxon>Chryseobacterium</taxon>
    </lineage>
</organism>